<dbReference type="STRING" id="640948.SAMN05216238_1066"/>
<evidence type="ECO:0000313" key="1">
    <source>
        <dbReference type="EMBL" id="SFD93241.1"/>
    </source>
</evidence>
<keyword evidence="2" id="KW-1185">Reference proteome</keyword>
<accession>A0A1I1WDY7</accession>
<dbReference type="AlphaFoldDB" id="A0A1I1WDY7"/>
<sequence length="357" mass="41468">MLAYTIPKTPFTLMGAVYRKIFPAVNAELDFWKKRASAIPDEELKKQALASIETKRFHCLGGAVYALLAGIRWREAITFIVAYQTISDYLDNLCDRSTSLDPADFQQLHEAMSDALSTQNPIQNYYALRQEQSDGEYLADLVRTCQKTMRRLDDFNSMQGHILELKRLYIDLQVHKHVAEEERIPRLVNWFKEETDDTSLYWYEFSAAAGSTLGIFCLISYALNGTVSNDLADKIVKAYFPFVQGLHILLDYFIDQEEDRIEGDLNFCSYYDSPDIMEKRFSYFIEEADHQVQGLPDRHFHEMVNHGLVGLYLGDPKVKHVEGGIKISEDLLRISGYKARFFHWNTKLYYRITKTRR</sequence>
<reference evidence="2" key="1">
    <citation type="submission" date="2016-10" db="EMBL/GenBank/DDBJ databases">
        <authorList>
            <person name="Varghese N."/>
            <person name="Submissions S."/>
        </authorList>
    </citation>
    <scope>NUCLEOTIDE SEQUENCE [LARGE SCALE GENOMIC DNA]</scope>
    <source>
        <strain evidence="2">DSM 22530</strain>
    </source>
</reference>
<dbReference type="Pfam" id="PF10776">
    <property type="entry name" value="DUF2600"/>
    <property type="match status" value="1"/>
</dbReference>
<name>A0A1I1WDY7_9BACI</name>
<organism evidence="1 2">
    <name type="scientific">Lentibacillus persicus</name>
    <dbReference type="NCBI Taxonomy" id="640948"/>
    <lineage>
        <taxon>Bacteria</taxon>
        <taxon>Bacillati</taxon>
        <taxon>Bacillota</taxon>
        <taxon>Bacilli</taxon>
        <taxon>Bacillales</taxon>
        <taxon>Bacillaceae</taxon>
        <taxon>Lentibacillus</taxon>
    </lineage>
</organism>
<dbReference type="InterPro" id="IPR019712">
    <property type="entry name" value="YtpB-like"/>
</dbReference>
<dbReference type="Proteomes" id="UP000199474">
    <property type="component" value="Unassembled WGS sequence"/>
</dbReference>
<evidence type="ECO:0000313" key="2">
    <source>
        <dbReference type="Proteomes" id="UP000199474"/>
    </source>
</evidence>
<proteinExistence type="predicted"/>
<dbReference type="EMBL" id="FOMR01000006">
    <property type="protein sequence ID" value="SFD93241.1"/>
    <property type="molecule type" value="Genomic_DNA"/>
</dbReference>
<gene>
    <name evidence="1" type="ORF">SAMN05216238_1066</name>
</gene>
<protein>
    <submittedName>
        <fullName evidence="1">Tetraprenyl-beta-curcumene synthase</fullName>
    </submittedName>
</protein>